<keyword evidence="2" id="KW-0813">Transport</keyword>
<dbReference type="Proteomes" id="UP000245942">
    <property type="component" value="Unassembled WGS sequence"/>
</dbReference>
<keyword evidence="5 6" id="KW-0472">Membrane</keyword>
<dbReference type="STRING" id="1684307.A0A316U024"/>
<gene>
    <name evidence="8" type="ORF">BCV69DRAFT_252090</name>
</gene>
<keyword evidence="4 6" id="KW-1133">Transmembrane helix</keyword>
<evidence type="ECO:0000256" key="3">
    <source>
        <dbReference type="ARBA" id="ARBA00022692"/>
    </source>
</evidence>
<evidence type="ECO:0000313" key="8">
    <source>
        <dbReference type="EMBL" id="PWN18776.1"/>
    </source>
</evidence>
<feature type="transmembrane region" description="Helical" evidence="6">
    <location>
        <begin position="263"/>
        <end position="287"/>
    </location>
</feature>
<feature type="transmembrane region" description="Helical" evidence="6">
    <location>
        <begin position="299"/>
        <end position="320"/>
    </location>
</feature>
<dbReference type="GO" id="GO:0016020">
    <property type="term" value="C:membrane"/>
    <property type="evidence" value="ECO:0007669"/>
    <property type="project" value="UniProtKB-SubCell"/>
</dbReference>
<dbReference type="PANTHER" id="PTHR43791:SF19">
    <property type="entry name" value="TRANSPORTER, PUTATIVE (AFU_ORTHOLOGUE AFUA_1G01812)-RELATED"/>
    <property type="match status" value="1"/>
</dbReference>
<comment type="subcellular location">
    <subcellularLocation>
        <location evidence="1">Membrane</location>
        <topology evidence="1">Multi-pass membrane protein</topology>
    </subcellularLocation>
</comment>
<dbReference type="Pfam" id="PF07690">
    <property type="entry name" value="MFS_1"/>
    <property type="match status" value="1"/>
</dbReference>
<dbReference type="InterPro" id="IPR036259">
    <property type="entry name" value="MFS_trans_sf"/>
</dbReference>
<dbReference type="InterPro" id="IPR020846">
    <property type="entry name" value="MFS_dom"/>
</dbReference>
<feature type="transmembrane region" description="Helical" evidence="6">
    <location>
        <begin position="423"/>
        <end position="442"/>
    </location>
</feature>
<feature type="transmembrane region" description="Helical" evidence="6">
    <location>
        <begin position="358"/>
        <end position="378"/>
    </location>
</feature>
<feature type="transmembrane region" description="Helical" evidence="6">
    <location>
        <begin position="125"/>
        <end position="143"/>
    </location>
</feature>
<proteinExistence type="predicted"/>
<evidence type="ECO:0000256" key="1">
    <source>
        <dbReference type="ARBA" id="ARBA00004141"/>
    </source>
</evidence>
<dbReference type="RefSeq" id="XP_025345936.1">
    <property type="nucleotide sequence ID" value="XM_025490458.1"/>
</dbReference>
<dbReference type="InterPro" id="IPR011701">
    <property type="entry name" value="MFS"/>
</dbReference>
<organism evidence="8 9">
    <name type="scientific">Pseudomicrostroma glucosiphilum</name>
    <dbReference type="NCBI Taxonomy" id="1684307"/>
    <lineage>
        <taxon>Eukaryota</taxon>
        <taxon>Fungi</taxon>
        <taxon>Dikarya</taxon>
        <taxon>Basidiomycota</taxon>
        <taxon>Ustilaginomycotina</taxon>
        <taxon>Exobasidiomycetes</taxon>
        <taxon>Microstromatales</taxon>
        <taxon>Microstromatales incertae sedis</taxon>
        <taxon>Pseudomicrostroma</taxon>
    </lineage>
</organism>
<feature type="transmembrane region" description="Helical" evidence="6">
    <location>
        <begin position="66"/>
        <end position="83"/>
    </location>
</feature>
<keyword evidence="9" id="KW-1185">Reference proteome</keyword>
<evidence type="ECO:0000256" key="5">
    <source>
        <dbReference type="ARBA" id="ARBA00023136"/>
    </source>
</evidence>
<protein>
    <submittedName>
        <fullName evidence="8">MFS general substrate transporter</fullName>
    </submittedName>
</protein>
<dbReference type="PROSITE" id="PS50850">
    <property type="entry name" value="MFS"/>
    <property type="match status" value="1"/>
</dbReference>
<dbReference type="GO" id="GO:0022857">
    <property type="term" value="F:transmembrane transporter activity"/>
    <property type="evidence" value="ECO:0007669"/>
    <property type="project" value="InterPro"/>
</dbReference>
<reference evidence="8 9" key="1">
    <citation type="journal article" date="2018" name="Mol. Biol. Evol.">
        <title>Broad Genomic Sampling Reveals a Smut Pathogenic Ancestry of the Fungal Clade Ustilaginomycotina.</title>
        <authorList>
            <person name="Kijpornyongpan T."/>
            <person name="Mondo S.J."/>
            <person name="Barry K."/>
            <person name="Sandor L."/>
            <person name="Lee J."/>
            <person name="Lipzen A."/>
            <person name="Pangilinan J."/>
            <person name="LaButti K."/>
            <person name="Hainaut M."/>
            <person name="Henrissat B."/>
            <person name="Grigoriev I.V."/>
            <person name="Spatafora J.W."/>
            <person name="Aime M.C."/>
        </authorList>
    </citation>
    <scope>NUCLEOTIDE SEQUENCE [LARGE SCALE GENOMIC DNA]</scope>
    <source>
        <strain evidence="8 9">MCA 4718</strain>
    </source>
</reference>
<dbReference type="EMBL" id="KZ819334">
    <property type="protein sequence ID" value="PWN18776.1"/>
    <property type="molecule type" value="Genomic_DNA"/>
</dbReference>
<dbReference type="OrthoDB" id="2962993at2759"/>
<dbReference type="SUPFAM" id="SSF103473">
    <property type="entry name" value="MFS general substrate transporter"/>
    <property type="match status" value="1"/>
</dbReference>
<accession>A0A316U024</accession>
<evidence type="ECO:0000256" key="6">
    <source>
        <dbReference type="SAM" id="Phobius"/>
    </source>
</evidence>
<keyword evidence="3 6" id="KW-0812">Transmembrane</keyword>
<evidence type="ECO:0000256" key="4">
    <source>
        <dbReference type="ARBA" id="ARBA00022989"/>
    </source>
</evidence>
<feature type="domain" description="Major facilitator superfamily (MFS) profile" evidence="7">
    <location>
        <begin position="28"/>
        <end position="447"/>
    </location>
</feature>
<feature type="transmembrane region" description="Helical" evidence="6">
    <location>
        <begin position="191"/>
        <end position="213"/>
    </location>
</feature>
<dbReference type="AlphaFoldDB" id="A0A316U024"/>
<feature type="transmembrane region" description="Helical" evidence="6">
    <location>
        <begin position="95"/>
        <end position="113"/>
    </location>
</feature>
<feature type="transmembrane region" description="Helical" evidence="6">
    <location>
        <begin position="155"/>
        <end position="179"/>
    </location>
</feature>
<name>A0A316U024_9BASI</name>
<dbReference type="GeneID" id="37012192"/>
<feature type="transmembrane region" description="Helical" evidence="6">
    <location>
        <begin position="390"/>
        <end position="411"/>
    </location>
</feature>
<dbReference type="PANTHER" id="PTHR43791">
    <property type="entry name" value="PERMEASE-RELATED"/>
    <property type="match status" value="1"/>
</dbReference>
<feature type="transmembrane region" description="Helical" evidence="6">
    <location>
        <begin position="28"/>
        <end position="46"/>
    </location>
</feature>
<evidence type="ECO:0000256" key="2">
    <source>
        <dbReference type="ARBA" id="ARBA00022448"/>
    </source>
</evidence>
<dbReference type="FunFam" id="1.20.1250.20:FF:000018">
    <property type="entry name" value="MFS transporter permease"/>
    <property type="match status" value="1"/>
</dbReference>
<dbReference type="FunFam" id="1.20.1250.20:FF:000013">
    <property type="entry name" value="MFS general substrate transporter"/>
    <property type="match status" value="1"/>
</dbReference>
<evidence type="ECO:0000313" key="9">
    <source>
        <dbReference type="Proteomes" id="UP000245942"/>
    </source>
</evidence>
<sequence>MASGNGEKSHDLSDAEIKKLDRRIDFTLLPWLSFLYLLSFLDRTAIGNARLFGMTPSLALGTGPKYNIAVSVFYFSYAFFEVPSNIMLKRLSPPVWFAIACALVGICMMSQGLVESYGGLLATRFLLGVFEAALFPGVNYLLSGWYVRSKFGLRAAIFFAAASASGAFGGLLSTGLAQIRGGTYDGPNDGWRWIFIVIGLITIVSGILSWWLAPNFPDKAKWLSERERAFVISRLQAGQQNSAAGEGFAWRNVWKGVLDHKTWLAMLAYMGCDGPLYAFSVFTPTIIKSLGTWTTVQSNLLSVPIYIVAGITTIVIGFVADKKGHRALINLCLYPLGILGYIILLAVDPRKSPGACYFAIYLAAMGIYPMIPNSVALFGSHIEGAYKRSVVLAMFIGFGNLNGAATSQVYYSKSAPRYFVGHSILIVYLAIGWLATLTYLWSTKRENAARERGSRNETILDHLPHEEAVAEAQRIREAEIAELKSKGGLGNRWLALKKSVHSTPGGTYASVEEAMRLKGDDYSAHRYSY</sequence>
<evidence type="ECO:0000259" key="7">
    <source>
        <dbReference type="PROSITE" id="PS50850"/>
    </source>
</evidence>
<dbReference type="Gene3D" id="1.20.1250.20">
    <property type="entry name" value="MFS general substrate transporter like domains"/>
    <property type="match status" value="2"/>
</dbReference>
<feature type="transmembrane region" description="Helical" evidence="6">
    <location>
        <begin position="327"/>
        <end position="346"/>
    </location>
</feature>